<proteinExistence type="predicted"/>
<name>A0A0W1A0W1_9GAMM</name>
<dbReference type="InterPro" id="IPR037401">
    <property type="entry name" value="SnoaL-like"/>
</dbReference>
<evidence type="ECO:0000313" key="4">
    <source>
        <dbReference type="Proteomes" id="UP000054729"/>
    </source>
</evidence>
<gene>
    <name evidence="3" type="ORF">Lwal_3005</name>
</gene>
<dbReference type="SUPFAM" id="SSF54427">
    <property type="entry name" value="NTF2-like"/>
    <property type="match status" value="1"/>
</dbReference>
<evidence type="ECO:0000313" key="3">
    <source>
        <dbReference type="EMBL" id="KTD74964.1"/>
    </source>
</evidence>
<organism evidence="3 4">
    <name type="scientific">Legionella waltersii</name>
    <dbReference type="NCBI Taxonomy" id="66969"/>
    <lineage>
        <taxon>Bacteria</taxon>
        <taxon>Pseudomonadati</taxon>
        <taxon>Pseudomonadota</taxon>
        <taxon>Gammaproteobacteria</taxon>
        <taxon>Legionellales</taxon>
        <taxon>Legionellaceae</taxon>
        <taxon>Legionella</taxon>
    </lineage>
</organism>
<dbReference type="Gene3D" id="3.10.450.50">
    <property type="match status" value="1"/>
</dbReference>
<dbReference type="STRING" id="66969.Lwal_3005"/>
<accession>A0A0W1A0W1</accession>
<evidence type="ECO:0000256" key="1">
    <source>
        <dbReference type="SAM" id="SignalP"/>
    </source>
</evidence>
<sequence>MKRFHYVLFLVLMSGLLGSLNLYAANESNDYALFEKLFTDWTLAFNQKKLAQTCALFSKDLKADFQGAPIKSYDSICEGFKKVFRQKEKRYHYRFKINQVYRSGNLAAVRITWYFLEYKKGRLISKTQDEGLDVFLKDSNHQWKIVNYIAYPVV</sequence>
<reference evidence="3 4" key="1">
    <citation type="submission" date="2015-11" db="EMBL/GenBank/DDBJ databases">
        <title>Genomic analysis of 38 Legionella species identifies large and diverse effector repertoires.</title>
        <authorList>
            <person name="Burstein D."/>
            <person name="Amaro F."/>
            <person name="Zusman T."/>
            <person name="Lifshitz Z."/>
            <person name="Cohen O."/>
            <person name="Gilbert J.A."/>
            <person name="Pupko T."/>
            <person name="Shuman H.A."/>
            <person name="Segal G."/>
        </authorList>
    </citation>
    <scope>NUCLEOTIDE SEQUENCE [LARGE SCALE GENOMIC DNA]</scope>
    <source>
        <strain evidence="3 4">ATCC 51914</strain>
    </source>
</reference>
<dbReference type="PATRIC" id="fig|66969.6.peg.3276"/>
<dbReference type="AlphaFoldDB" id="A0A0W1A0W1"/>
<keyword evidence="4" id="KW-1185">Reference proteome</keyword>
<dbReference type="Proteomes" id="UP000054729">
    <property type="component" value="Unassembled WGS sequence"/>
</dbReference>
<feature type="domain" description="SnoaL-like" evidence="2">
    <location>
        <begin position="41"/>
        <end position="116"/>
    </location>
</feature>
<comment type="caution">
    <text evidence="3">The sequence shown here is derived from an EMBL/GenBank/DDBJ whole genome shotgun (WGS) entry which is preliminary data.</text>
</comment>
<dbReference type="Pfam" id="PF12680">
    <property type="entry name" value="SnoaL_2"/>
    <property type="match status" value="1"/>
</dbReference>
<dbReference type="EMBL" id="LNZB01000060">
    <property type="protein sequence ID" value="KTD74964.1"/>
    <property type="molecule type" value="Genomic_DNA"/>
</dbReference>
<feature type="signal peptide" evidence="1">
    <location>
        <begin position="1"/>
        <end position="24"/>
    </location>
</feature>
<dbReference type="InterPro" id="IPR032710">
    <property type="entry name" value="NTF2-like_dom_sf"/>
</dbReference>
<dbReference type="OrthoDB" id="5642102at2"/>
<evidence type="ECO:0000259" key="2">
    <source>
        <dbReference type="Pfam" id="PF12680"/>
    </source>
</evidence>
<dbReference type="RefSeq" id="WP_058481608.1">
    <property type="nucleotide sequence ID" value="NZ_CAAAIQ010000022.1"/>
</dbReference>
<keyword evidence="1" id="KW-0732">Signal</keyword>
<feature type="chain" id="PRO_5006919281" description="SnoaL-like domain-containing protein" evidence="1">
    <location>
        <begin position="25"/>
        <end position="154"/>
    </location>
</feature>
<protein>
    <recommendedName>
        <fullName evidence="2">SnoaL-like domain-containing protein</fullName>
    </recommendedName>
</protein>